<comment type="caution">
    <text evidence="2">The sequence shown here is derived from an EMBL/GenBank/DDBJ whole genome shotgun (WGS) entry which is preliminary data.</text>
</comment>
<keyword evidence="3" id="KW-1185">Reference proteome</keyword>
<dbReference type="Proteomes" id="UP001500279">
    <property type="component" value="Unassembled WGS sequence"/>
</dbReference>
<feature type="chain" id="PRO_5045824349" description="DNRLRE domain-containing protein" evidence="1">
    <location>
        <begin position="28"/>
        <end position="228"/>
    </location>
</feature>
<evidence type="ECO:0000313" key="3">
    <source>
        <dbReference type="Proteomes" id="UP001500279"/>
    </source>
</evidence>
<gene>
    <name evidence="2" type="ORF">GCM10009107_51360</name>
</gene>
<evidence type="ECO:0000256" key="1">
    <source>
        <dbReference type="SAM" id="SignalP"/>
    </source>
</evidence>
<reference evidence="3" key="1">
    <citation type="journal article" date="2019" name="Int. J. Syst. Evol. Microbiol.">
        <title>The Global Catalogue of Microorganisms (GCM) 10K type strain sequencing project: providing services to taxonomists for standard genome sequencing and annotation.</title>
        <authorList>
            <consortium name="The Broad Institute Genomics Platform"/>
            <consortium name="The Broad Institute Genome Sequencing Center for Infectious Disease"/>
            <person name="Wu L."/>
            <person name="Ma J."/>
        </authorList>
    </citation>
    <scope>NUCLEOTIDE SEQUENCE [LARGE SCALE GENOMIC DNA]</scope>
    <source>
        <strain evidence="3">JCM 15503</strain>
    </source>
</reference>
<organism evidence="2 3">
    <name type="scientific">Ideonella azotifigens</name>
    <dbReference type="NCBI Taxonomy" id="513160"/>
    <lineage>
        <taxon>Bacteria</taxon>
        <taxon>Pseudomonadati</taxon>
        <taxon>Pseudomonadota</taxon>
        <taxon>Betaproteobacteria</taxon>
        <taxon>Burkholderiales</taxon>
        <taxon>Sphaerotilaceae</taxon>
        <taxon>Ideonella</taxon>
    </lineage>
</organism>
<keyword evidence="1" id="KW-0732">Signal</keyword>
<evidence type="ECO:0008006" key="4">
    <source>
        <dbReference type="Google" id="ProtNLM"/>
    </source>
</evidence>
<dbReference type="EMBL" id="BAAAEW010000042">
    <property type="protein sequence ID" value="GAA0764811.1"/>
    <property type="molecule type" value="Genomic_DNA"/>
</dbReference>
<sequence>MRIPQTLTALLSLLALAAATTATSASAEPIIRRVGPAQSVAPTADAKSQAKADTQVLYSTITSNVAMYKADAGLSIAGDSASDPLQNAAVPFTPAINANLTKMVLPVALGAGNRSTLNIVVYADANGVPGAPLFTWTDVTPFDWKTEKGAIYPCCSYVQVTTAETIALTAGVQYWVGTVTTAGSDVSAIWLNNANGTTGGYATYGTSGSWIKAASATLPALSVYGVAR</sequence>
<evidence type="ECO:0000313" key="2">
    <source>
        <dbReference type="EMBL" id="GAA0764811.1"/>
    </source>
</evidence>
<name>A0ABP3VN83_9BURK</name>
<protein>
    <recommendedName>
        <fullName evidence="4">DNRLRE domain-containing protein</fullName>
    </recommendedName>
</protein>
<dbReference type="RefSeq" id="WP_141289515.1">
    <property type="nucleotide sequence ID" value="NZ_BAAAEW010000042.1"/>
</dbReference>
<proteinExistence type="predicted"/>
<feature type="signal peptide" evidence="1">
    <location>
        <begin position="1"/>
        <end position="27"/>
    </location>
</feature>
<accession>A0ABP3VN83</accession>